<feature type="compositionally biased region" description="Basic and acidic residues" evidence="1">
    <location>
        <begin position="215"/>
        <end position="229"/>
    </location>
</feature>
<sequence length="729" mass="80652">MRTERNIKSSSTKSKLLSAKKLNEPSSSSQAILRRRSPKSSVKAKKVIRNSSTSSTVHPKGSWKESSSVMSLEMAPVTITTTKKCELKDNKREKKSSGVGSKDSMKKGVKFESSIKNKVKENPERKKSRQDKKKKGKEKKGKFVSCEKLKIPQKKIIALQSSKEKGNINDEKKMEEMGYEEKKRQVEKKPGEKKLDKNVTDESANMKTDGISGNNKEKDKSEITDEQKPKVSNTDLKKMKLPMASERYTVKCNGKSPVEVAPLPASISSEGFPQNALDINSLIKSIEITKKDQLLYEKMDDHIILDTNLLQSLATDLTMKSNKVNKDIIGEEIAEKLIEIEKKDQPTTDQCQIKEEKEIAVSEIARKIVEALTSTQVLGKVLTPEEAIILRDYFSRRISLSEEVLATLDTALDKILRRAHEFYDDGKKLDSFLKDRDAAKAKLLDALIAKKSNYLVDLMSDASYYADRISKGLIDVYKLATEGILVARENFQYMQAAVGHTYRYSKDMAYRGAALTYETAARGRELAEIGASIGAQVTYDAAKMTIDAAIRGKELAGRGAAIGTKITSDAAEVTCDVTNRGKELAELGVAIGAKMTQDAASKGLQIAEGTIQAASKGTEMIRSSLTAASNITLDLSETALESAVHTSEMIDKKVQNLTDTMDQAKSKIQKSSEWFLSLFQPTVITKTRREFLGIGPSEVEGNDNDGLSDDNDNNGKYSPPEEKSEEENE</sequence>
<feature type="region of interest" description="Disordered" evidence="1">
    <location>
        <begin position="1"/>
        <end position="145"/>
    </location>
</feature>
<proteinExistence type="predicted"/>
<dbReference type="Pfam" id="PF24983">
    <property type="entry name" value="DUF7774"/>
    <property type="match status" value="1"/>
</dbReference>
<feature type="domain" description="DUF7774" evidence="2">
    <location>
        <begin position="362"/>
        <end position="446"/>
    </location>
</feature>
<feature type="compositionally biased region" description="Basic residues" evidence="1">
    <location>
        <begin position="33"/>
        <end position="48"/>
    </location>
</feature>
<evidence type="ECO:0000259" key="2">
    <source>
        <dbReference type="Pfam" id="PF24983"/>
    </source>
</evidence>
<dbReference type="Proteomes" id="UP000887581">
    <property type="component" value="Unplaced"/>
</dbReference>
<dbReference type="InterPro" id="IPR056676">
    <property type="entry name" value="DUF7774"/>
</dbReference>
<feature type="compositionally biased region" description="Acidic residues" evidence="1">
    <location>
        <begin position="700"/>
        <end position="712"/>
    </location>
</feature>
<evidence type="ECO:0000313" key="4">
    <source>
        <dbReference type="WBParaSite" id="sdigi.contig3.g379.t1"/>
    </source>
</evidence>
<feature type="region of interest" description="Disordered" evidence="1">
    <location>
        <begin position="157"/>
        <end position="233"/>
    </location>
</feature>
<feature type="compositionally biased region" description="Low complexity" evidence="1">
    <location>
        <begin position="8"/>
        <end position="20"/>
    </location>
</feature>
<feature type="compositionally biased region" description="Basic and acidic residues" evidence="1">
    <location>
        <begin position="83"/>
        <end position="96"/>
    </location>
</feature>
<evidence type="ECO:0000256" key="1">
    <source>
        <dbReference type="SAM" id="MobiDB-lite"/>
    </source>
</evidence>
<feature type="compositionally biased region" description="Polar residues" evidence="1">
    <location>
        <begin position="201"/>
        <end position="214"/>
    </location>
</feature>
<name>A0A915PNY6_9BILA</name>
<accession>A0A915PNY6</accession>
<dbReference type="AlphaFoldDB" id="A0A915PNY6"/>
<feature type="region of interest" description="Disordered" evidence="1">
    <location>
        <begin position="694"/>
        <end position="729"/>
    </location>
</feature>
<keyword evidence="3" id="KW-1185">Reference proteome</keyword>
<evidence type="ECO:0000313" key="3">
    <source>
        <dbReference type="Proteomes" id="UP000887581"/>
    </source>
</evidence>
<feature type="compositionally biased region" description="Basic residues" evidence="1">
    <location>
        <begin position="126"/>
        <end position="142"/>
    </location>
</feature>
<dbReference type="WBParaSite" id="sdigi.contig3.g379.t1">
    <property type="protein sequence ID" value="sdigi.contig3.g379.t1"/>
    <property type="gene ID" value="sdigi.contig3.g379"/>
</dbReference>
<reference evidence="4" key="1">
    <citation type="submission" date="2022-11" db="UniProtKB">
        <authorList>
            <consortium name="WormBaseParasite"/>
        </authorList>
    </citation>
    <scope>IDENTIFICATION</scope>
</reference>
<feature type="compositionally biased region" description="Basic and acidic residues" evidence="1">
    <location>
        <begin position="103"/>
        <end position="125"/>
    </location>
</feature>
<organism evidence="3 4">
    <name type="scientific">Setaria digitata</name>
    <dbReference type="NCBI Taxonomy" id="48799"/>
    <lineage>
        <taxon>Eukaryota</taxon>
        <taxon>Metazoa</taxon>
        <taxon>Ecdysozoa</taxon>
        <taxon>Nematoda</taxon>
        <taxon>Chromadorea</taxon>
        <taxon>Rhabditida</taxon>
        <taxon>Spirurina</taxon>
        <taxon>Spiruromorpha</taxon>
        <taxon>Filarioidea</taxon>
        <taxon>Setariidae</taxon>
        <taxon>Setaria</taxon>
    </lineage>
</organism>
<feature type="compositionally biased region" description="Basic and acidic residues" evidence="1">
    <location>
        <begin position="162"/>
        <end position="200"/>
    </location>
</feature>
<protein>
    <recommendedName>
        <fullName evidence="2">DUF7774 domain-containing protein</fullName>
    </recommendedName>
</protein>